<dbReference type="Gene3D" id="3.30.390.10">
    <property type="entry name" value="Enolase-like, N-terminal domain"/>
    <property type="match status" value="1"/>
</dbReference>
<name>A0A382DGI7_9ZZZZ</name>
<reference evidence="1" key="1">
    <citation type="submission" date="2018-05" db="EMBL/GenBank/DDBJ databases">
        <authorList>
            <person name="Lanie J.A."/>
            <person name="Ng W.-L."/>
            <person name="Kazmierczak K.M."/>
            <person name="Andrzejewski T.M."/>
            <person name="Davidsen T.M."/>
            <person name="Wayne K.J."/>
            <person name="Tettelin H."/>
            <person name="Glass J.I."/>
            <person name="Rusch D."/>
            <person name="Podicherti R."/>
            <person name="Tsui H.-C.T."/>
            <person name="Winkler M.E."/>
        </authorList>
    </citation>
    <scope>NUCLEOTIDE SEQUENCE</scope>
</reference>
<evidence type="ECO:0008006" key="2">
    <source>
        <dbReference type="Google" id="ProtNLM"/>
    </source>
</evidence>
<accession>A0A382DGI7</accession>
<sequence length="53" mass="6012">VRTILNIAKIETFFVDRYLVVKITTEDGTEGIGESCYWSYPKAAEQTIHAFAD</sequence>
<proteinExistence type="predicted"/>
<evidence type="ECO:0000313" key="1">
    <source>
        <dbReference type="EMBL" id="SVB37259.1"/>
    </source>
</evidence>
<organism evidence="1">
    <name type="scientific">marine metagenome</name>
    <dbReference type="NCBI Taxonomy" id="408172"/>
    <lineage>
        <taxon>unclassified sequences</taxon>
        <taxon>metagenomes</taxon>
        <taxon>ecological metagenomes</taxon>
    </lineage>
</organism>
<dbReference type="AlphaFoldDB" id="A0A382DGI7"/>
<gene>
    <name evidence="1" type="ORF">METZ01_LOCUS190113</name>
</gene>
<dbReference type="SUPFAM" id="SSF54826">
    <property type="entry name" value="Enolase N-terminal domain-like"/>
    <property type="match status" value="1"/>
</dbReference>
<dbReference type="EMBL" id="UINC01039173">
    <property type="protein sequence ID" value="SVB37259.1"/>
    <property type="molecule type" value="Genomic_DNA"/>
</dbReference>
<protein>
    <recommendedName>
        <fullName evidence="2">Mandelate racemase/muconate lactonizing enzyme N-terminal domain-containing protein</fullName>
    </recommendedName>
</protein>
<feature type="non-terminal residue" evidence="1">
    <location>
        <position position="53"/>
    </location>
</feature>
<dbReference type="InterPro" id="IPR029017">
    <property type="entry name" value="Enolase-like_N"/>
</dbReference>
<feature type="non-terminal residue" evidence="1">
    <location>
        <position position="1"/>
    </location>
</feature>